<dbReference type="EMBL" id="LR031577">
    <property type="protein sequence ID" value="VDD18503.1"/>
    <property type="molecule type" value="Genomic_DNA"/>
</dbReference>
<feature type="compositionally biased region" description="Basic and acidic residues" evidence="1">
    <location>
        <begin position="139"/>
        <end position="153"/>
    </location>
</feature>
<evidence type="ECO:0000313" key="3">
    <source>
        <dbReference type="EMBL" id="VDD18503.1"/>
    </source>
</evidence>
<gene>
    <name evidence="3" type="ORF">BRAA10T43922Z</name>
    <name evidence="2" type="ORF">BRAPAZ1V2_A10P19310.2</name>
</gene>
<organism evidence="3">
    <name type="scientific">Brassica campestris</name>
    <name type="common">Field mustard</name>
    <dbReference type="NCBI Taxonomy" id="3711"/>
    <lineage>
        <taxon>Eukaryota</taxon>
        <taxon>Viridiplantae</taxon>
        <taxon>Streptophyta</taxon>
        <taxon>Embryophyta</taxon>
        <taxon>Tracheophyta</taxon>
        <taxon>Spermatophyta</taxon>
        <taxon>Magnoliopsida</taxon>
        <taxon>eudicotyledons</taxon>
        <taxon>Gunneridae</taxon>
        <taxon>Pentapetalae</taxon>
        <taxon>rosids</taxon>
        <taxon>malvids</taxon>
        <taxon>Brassicales</taxon>
        <taxon>Brassicaceae</taxon>
        <taxon>Brassiceae</taxon>
        <taxon>Brassica</taxon>
    </lineage>
</organism>
<evidence type="ECO:0000313" key="2">
    <source>
        <dbReference type="EMBL" id="CAG7910685.1"/>
    </source>
</evidence>
<protein>
    <submittedName>
        <fullName evidence="2">Uncharacterized protein</fullName>
    </submittedName>
</protein>
<name>A0A3P6CJ64_BRACM</name>
<proteinExistence type="predicted"/>
<dbReference type="EMBL" id="LS974626">
    <property type="protein sequence ID" value="CAG7910685.1"/>
    <property type="molecule type" value="Genomic_DNA"/>
</dbReference>
<feature type="region of interest" description="Disordered" evidence="1">
    <location>
        <begin position="119"/>
        <end position="153"/>
    </location>
</feature>
<evidence type="ECO:0000256" key="1">
    <source>
        <dbReference type="SAM" id="MobiDB-lite"/>
    </source>
</evidence>
<dbReference type="AlphaFoldDB" id="A0A3P6CJ64"/>
<reference evidence="3" key="1">
    <citation type="submission" date="2018-11" db="EMBL/GenBank/DDBJ databases">
        <authorList>
            <consortium name="Genoscope - CEA"/>
            <person name="William W."/>
        </authorList>
    </citation>
    <scope>NUCLEOTIDE SEQUENCE</scope>
</reference>
<sequence>MLRYKKLEPASLFPIHGYLLEKGTLCAGTSSNANGLARVGLPLSSSCNGFEAKPLTNGHIGSQQDVKDVRRVLPPYLTRPPMPLRPDIVGNNGNFGGGYGGFHDGMGMGRVINGDRLFPPSGAHGTAASTSHFNGGSDPLHRNGMGEDRSSENDERLIYQAALQVFISIPALV</sequence>
<dbReference type="Proteomes" id="UP000694005">
    <property type="component" value="Chromosome A10"/>
</dbReference>
<accession>A0A3P6CJ64</accession>
<dbReference type="Gramene" id="A10p19310.2_BraZ1">
    <property type="protein sequence ID" value="A10p19310.2_BraZ1.CDS"/>
    <property type="gene ID" value="A10g19310.2_BraZ1"/>
</dbReference>